<evidence type="ECO:0000313" key="5">
    <source>
        <dbReference type="Proteomes" id="UP001153954"/>
    </source>
</evidence>
<dbReference type="EMBL" id="CAKOGL010000021">
    <property type="protein sequence ID" value="CAH2099245.1"/>
    <property type="molecule type" value="Genomic_DNA"/>
</dbReference>
<organism evidence="4 5">
    <name type="scientific">Euphydryas editha</name>
    <name type="common">Edith's checkerspot</name>
    <dbReference type="NCBI Taxonomy" id="104508"/>
    <lineage>
        <taxon>Eukaryota</taxon>
        <taxon>Metazoa</taxon>
        <taxon>Ecdysozoa</taxon>
        <taxon>Arthropoda</taxon>
        <taxon>Hexapoda</taxon>
        <taxon>Insecta</taxon>
        <taxon>Pterygota</taxon>
        <taxon>Neoptera</taxon>
        <taxon>Endopterygota</taxon>
        <taxon>Lepidoptera</taxon>
        <taxon>Glossata</taxon>
        <taxon>Ditrysia</taxon>
        <taxon>Papilionoidea</taxon>
        <taxon>Nymphalidae</taxon>
        <taxon>Nymphalinae</taxon>
        <taxon>Euphydryas</taxon>
    </lineage>
</organism>
<dbReference type="Gene3D" id="3.30.70.1820">
    <property type="entry name" value="L1 transposable element, RRM domain"/>
    <property type="match status" value="1"/>
</dbReference>
<feature type="domain" description="FP protein C-terminal" evidence="3">
    <location>
        <begin position="261"/>
        <end position="308"/>
    </location>
</feature>
<gene>
    <name evidence="4" type="ORF">EEDITHA_LOCUS14253</name>
</gene>
<keyword evidence="1" id="KW-0175">Coiled coil</keyword>
<dbReference type="InterPro" id="IPR057251">
    <property type="entry name" value="FP_C"/>
</dbReference>
<dbReference type="Pfam" id="PF25298">
    <property type="entry name" value="Baculo_FP_2nd"/>
    <property type="match status" value="1"/>
</dbReference>
<evidence type="ECO:0000256" key="2">
    <source>
        <dbReference type="SAM" id="MobiDB-lite"/>
    </source>
</evidence>
<dbReference type="AlphaFoldDB" id="A0AAU9UQW4"/>
<reference evidence="4" key="1">
    <citation type="submission" date="2022-03" db="EMBL/GenBank/DDBJ databases">
        <authorList>
            <person name="Tunstrom K."/>
        </authorList>
    </citation>
    <scope>NUCLEOTIDE SEQUENCE</scope>
</reference>
<feature type="coiled-coil region" evidence="1">
    <location>
        <begin position="115"/>
        <end position="166"/>
    </location>
</feature>
<feature type="region of interest" description="Disordered" evidence="2">
    <location>
        <begin position="1"/>
        <end position="24"/>
    </location>
</feature>
<proteinExistence type="predicted"/>
<sequence length="318" mass="37013">MMQRSPPASSSNPQVKYLSNPDLPESVRSANNSFINMRKRRQPESEINDSIINVIENTIEKKLNDWKDDLSSAITESVLKSVQSVIEQEVKKMSLSIRDSFEELSVRFNTFEKSLQFTMERQDTFEKRLEEVEKKIKLNVAEERQIQILQDKVDAMEQQARSYNIEIANLPERRDENLLVILEKLGCVIKHPINVQDIVSIHRVPHMEKTNNRPKNVIVRFTTKIIRDNIIAAARAFKELKSDKLLVSGTIQNVYVNEHLTAKNKQLFRCCREEAKNNNFKYVWIKNGTILVRQTDNSPIFAVRNQQDDKNKIKSQKC</sequence>
<evidence type="ECO:0000259" key="3">
    <source>
        <dbReference type="Pfam" id="PF25298"/>
    </source>
</evidence>
<dbReference type="Proteomes" id="UP001153954">
    <property type="component" value="Unassembled WGS sequence"/>
</dbReference>
<keyword evidence="5" id="KW-1185">Reference proteome</keyword>
<evidence type="ECO:0000256" key="1">
    <source>
        <dbReference type="SAM" id="Coils"/>
    </source>
</evidence>
<feature type="compositionally biased region" description="Polar residues" evidence="2">
    <location>
        <begin position="1"/>
        <end position="14"/>
    </location>
</feature>
<name>A0AAU9UQW4_EUPED</name>
<evidence type="ECO:0000313" key="4">
    <source>
        <dbReference type="EMBL" id="CAH2099245.1"/>
    </source>
</evidence>
<comment type="caution">
    <text evidence="4">The sequence shown here is derived from an EMBL/GenBank/DDBJ whole genome shotgun (WGS) entry which is preliminary data.</text>
</comment>
<accession>A0AAU9UQW4</accession>
<protein>
    <recommendedName>
        <fullName evidence="3">FP protein C-terminal domain-containing protein</fullName>
    </recommendedName>
</protein>